<reference evidence="9 10" key="1">
    <citation type="submission" date="2018-08" db="EMBL/GenBank/DDBJ databases">
        <title>A genome reference for cultivated species of the human gut microbiota.</title>
        <authorList>
            <person name="Zou Y."/>
            <person name="Xue W."/>
            <person name="Luo G."/>
        </authorList>
    </citation>
    <scope>NUCLEOTIDE SEQUENCE [LARGE SCALE GENOMIC DNA]</scope>
    <source>
        <strain evidence="9 10">TM09-12</strain>
    </source>
</reference>
<comment type="pathway">
    <text evidence="2">Cell wall biogenesis; lipoteichoic acid biosynthesis.</text>
</comment>
<dbReference type="Proteomes" id="UP000263014">
    <property type="component" value="Unassembled WGS sequence"/>
</dbReference>
<organism evidence="9 10">
    <name type="scientific">Hungatella hathewayi</name>
    <dbReference type="NCBI Taxonomy" id="154046"/>
    <lineage>
        <taxon>Bacteria</taxon>
        <taxon>Bacillati</taxon>
        <taxon>Bacillota</taxon>
        <taxon>Clostridia</taxon>
        <taxon>Lachnospirales</taxon>
        <taxon>Lachnospiraceae</taxon>
        <taxon>Hungatella</taxon>
    </lineage>
</organism>
<feature type="domain" description="Sulfatase N-terminal" evidence="8">
    <location>
        <begin position="419"/>
        <end position="706"/>
    </location>
</feature>
<dbReference type="SUPFAM" id="SSF53649">
    <property type="entry name" value="Alkaline phosphatase-like"/>
    <property type="match status" value="1"/>
</dbReference>
<protein>
    <submittedName>
        <fullName evidence="9">LTA synthase family protein</fullName>
    </submittedName>
</protein>
<evidence type="ECO:0000256" key="7">
    <source>
        <dbReference type="SAM" id="Phobius"/>
    </source>
</evidence>
<evidence type="ECO:0000256" key="4">
    <source>
        <dbReference type="ARBA" id="ARBA00022692"/>
    </source>
</evidence>
<sequence length="774" mass="89519">MSKLKFKKIPEKIKTLVYLILLIQGIIYICFSFTLSLKISYSNASNGSIQLFYTDSQYEDKALMNYDTSTQWKDIIKNEKSLLFKDIPISIDNLRVDIDGTNKISISEITVYFKGIMIAKLEASTLQSLITVNNLDYILNNENLNFQCTGEDAYFTISSYKFFTYALWFIFNIITLLISTGISLIVYRKIIKQKYINIELPLIVAPLYMSFFIELINGNYWFISMEYKLINFFFLYMMCKFIYMVCYNITFATLLFNIVATVWAVANYFVIQFRGKPILPTDIVAVNTALSVASGYSYYITIPMVITITFTILYTFLTIGTKQNKVKHSSYFLIQLVIITILGISIIQSNSFSEMETLFWDSDIKYCYKIQGSVASFIKYSAALKVRVPKGYSHSELERIWESVENESNSKNNKNPVAQNIIMVMNESFSDLRVLGNKYEEDVIPFYESLTKNTIKGDLYVSVRGGGTCNTEFEALTGNSMIFFPPGSYPFESYINREIDSLASYLRKKEYVTSGIHLENPNNWNRKKVYPNLGLEHFYSLQDFTDLELIRGRASDSSNYDCVLDIIKQNMNQKQFIFDVTIQNHGGYTDSLNMPVTFDLSNYGSFEDAAIFFSLMKISDNAFKELVEYFSNIETPTMIILFGDHQPTLSLNTEAWLYNNTTQNTEINNLNKYITPFIIWTNYDIKEQFIEKISANFLPSIILETANLELPAYYRFLKEVYKVFPVITTQGIIDSNGNYYSDINSVPDNSILLDYEYLQYNNIFDKNKVKKTFD</sequence>
<feature type="transmembrane region" description="Helical" evidence="7">
    <location>
        <begin position="199"/>
        <end position="223"/>
    </location>
</feature>
<dbReference type="PROSITE" id="PS00018">
    <property type="entry name" value="EF_HAND_1"/>
    <property type="match status" value="1"/>
</dbReference>
<keyword evidence="6 7" id="KW-0472">Membrane</keyword>
<dbReference type="EMBL" id="QSON01000019">
    <property type="protein sequence ID" value="RGI97529.1"/>
    <property type="molecule type" value="Genomic_DNA"/>
</dbReference>
<proteinExistence type="predicted"/>
<evidence type="ECO:0000259" key="8">
    <source>
        <dbReference type="Pfam" id="PF00884"/>
    </source>
</evidence>
<dbReference type="AlphaFoldDB" id="A0A374P116"/>
<comment type="caution">
    <text evidence="9">The sequence shown here is derived from an EMBL/GenBank/DDBJ whole genome shotgun (WGS) entry which is preliminary data.</text>
</comment>
<dbReference type="RefSeq" id="WP_117624395.1">
    <property type="nucleotide sequence ID" value="NZ_QSON01000019.1"/>
</dbReference>
<keyword evidence="3" id="KW-1003">Cell membrane</keyword>
<dbReference type="GO" id="GO:0005886">
    <property type="term" value="C:plasma membrane"/>
    <property type="evidence" value="ECO:0007669"/>
    <property type="project" value="UniProtKB-SubCell"/>
</dbReference>
<feature type="transmembrane region" description="Helical" evidence="7">
    <location>
        <begin position="254"/>
        <end position="271"/>
    </location>
</feature>
<gene>
    <name evidence="9" type="ORF">DXD79_27355</name>
</gene>
<feature type="transmembrane region" description="Helical" evidence="7">
    <location>
        <begin position="296"/>
        <end position="317"/>
    </location>
</feature>
<dbReference type="Gene3D" id="3.40.720.10">
    <property type="entry name" value="Alkaline Phosphatase, subunit A"/>
    <property type="match status" value="1"/>
</dbReference>
<keyword evidence="4 7" id="KW-0812">Transmembrane</keyword>
<accession>A0A374P116</accession>
<evidence type="ECO:0000313" key="10">
    <source>
        <dbReference type="Proteomes" id="UP000263014"/>
    </source>
</evidence>
<name>A0A374P116_9FIRM</name>
<dbReference type="InterPro" id="IPR050448">
    <property type="entry name" value="OpgB/LTA_synthase_biosynth"/>
</dbReference>
<dbReference type="Pfam" id="PF00884">
    <property type="entry name" value="Sulfatase"/>
    <property type="match status" value="1"/>
</dbReference>
<dbReference type="InterPro" id="IPR017850">
    <property type="entry name" value="Alkaline_phosphatase_core_sf"/>
</dbReference>
<evidence type="ECO:0000313" key="9">
    <source>
        <dbReference type="EMBL" id="RGI97529.1"/>
    </source>
</evidence>
<evidence type="ECO:0000256" key="3">
    <source>
        <dbReference type="ARBA" id="ARBA00022475"/>
    </source>
</evidence>
<dbReference type="InterPro" id="IPR018247">
    <property type="entry name" value="EF_Hand_1_Ca_BS"/>
</dbReference>
<keyword evidence="5 7" id="KW-1133">Transmembrane helix</keyword>
<evidence type="ECO:0000256" key="5">
    <source>
        <dbReference type="ARBA" id="ARBA00022989"/>
    </source>
</evidence>
<evidence type="ECO:0000256" key="6">
    <source>
        <dbReference type="ARBA" id="ARBA00023136"/>
    </source>
</evidence>
<evidence type="ECO:0000256" key="2">
    <source>
        <dbReference type="ARBA" id="ARBA00004936"/>
    </source>
</evidence>
<dbReference type="InterPro" id="IPR000917">
    <property type="entry name" value="Sulfatase_N"/>
</dbReference>
<evidence type="ECO:0000256" key="1">
    <source>
        <dbReference type="ARBA" id="ARBA00004651"/>
    </source>
</evidence>
<dbReference type="CDD" id="cd16015">
    <property type="entry name" value="LTA_synthase"/>
    <property type="match status" value="1"/>
</dbReference>
<dbReference type="PANTHER" id="PTHR47371">
    <property type="entry name" value="LIPOTEICHOIC ACID SYNTHASE"/>
    <property type="match status" value="1"/>
</dbReference>
<dbReference type="PANTHER" id="PTHR47371:SF3">
    <property type="entry name" value="PHOSPHOGLYCEROL TRANSFERASE I"/>
    <property type="match status" value="1"/>
</dbReference>
<feature type="transmembrane region" description="Helical" evidence="7">
    <location>
        <begin position="16"/>
        <end position="37"/>
    </location>
</feature>
<comment type="subcellular location">
    <subcellularLocation>
        <location evidence="1">Cell membrane</location>
        <topology evidence="1">Multi-pass membrane protein</topology>
    </subcellularLocation>
</comment>
<feature type="transmembrane region" description="Helical" evidence="7">
    <location>
        <begin position="329"/>
        <end position="347"/>
    </location>
</feature>
<feature type="transmembrane region" description="Helical" evidence="7">
    <location>
        <begin position="165"/>
        <end position="187"/>
    </location>
</feature>